<evidence type="ECO:0000313" key="2">
    <source>
        <dbReference type="EMBL" id="CAG9331161.1"/>
    </source>
</evidence>
<protein>
    <submittedName>
        <fullName evidence="2">Uncharacterized protein</fullName>
    </submittedName>
</protein>
<feature type="compositionally biased region" description="Basic and acidic residues" evidence="1">
    <location>
        <begin position="1"/>
        <end position="11"/>
    </location>
</feature>
<reference evidence="2" key="1">
    <citation type="submission" date="2021-09" db="EMBL/GenBank/DDBJ databases">
        <authorList>
            <consortium name="AG Swart"/>
            <person name="Singh M."/>
            <person name="Singh A."/>
            <person name="Seah K."/>
            <person name="Emmerich C."/>
        </authorList>
    </citation>
    <scope>NUCLEOTIDE SEQUENCE</scope>
    <source>
        <strain evidence="2">ATCC30299</strain>
    </source>
</reference>
<name>A0AAU9JZU8_9CILI</name>
<comment type="caution">
    <text evidence="2">The sequence shown here is derived from an EMBL/GenBank/DDBJ whole genome shotgun (WGS) entry which is preliminary data.</text>
</comment>
<feature type="region of interest" description="Disordered" evidence="1">
    <location>
        <begin position="1"/>
        <end position="29"/>
    </location>
</feature>
<proteinExistence type="predicted"/>
<sequence>MKNSIKTDFESTRSQPVLPALSPKSQPSIDNLDKNQKLLIHHRDIKHSPRLLPVCPLKLKLPEACLNFQFKIEGSSKSLWDPNIVFLPPIKSPNNIKSVPLLEKSVKKVCFAAKSMISKQLQVNSSKNLPHIASFEKVALSLRIPNANQSARISNEMVKKKRQIFNRTSENEYSFGN</sequence>
<evidence type="ECO:0000313" key="3">
    <source>
        <dbReference type="Proteomes" id="UP001162131"/>
    </source>
</evidence>
<evidence type="ECO:0000256" key="1">
    <source>
        <dbReference type="SAM" id="MobiDB-lite"/>
    </source>
</evidence>
<keyword evidence="3" id="KW-1185">Reference proteome</keyword>
<dbReference type="Proteomes" id="UP001162131">
    <property type="component" value="Unassembled WGS sequence"/>
</dbReference>
<accession>A0AAU9JZU8</accession>
<dbReference type="EMBL" id="CAJZBQ010000053">
    <property type="protein sequence ID" value="CAG9331161.1"/>
    <property type="molecule type" value="Genomic_DNA"/>
</dbReference>
<dbReference type="AlphaFoldDB" id="A0AAU9JZU8"/>
<organism evidence="2 3">
    <name type="scientific">Blepharisma stoltei</name>
    <dbReference type="NCBI Taxonomy" id="1481888"/>
    <lineage>
        <taxon>Eukaryota</taxon>
        <taxon>Sar</taxon>
        <taxon>Alveolata</taxon>
        <taxon>Ciliophora</taxon>
        <taxon>Postciliodesmatophora</taxon>
        <taxon>Heterotrichea</taxon>
        <taxon>Heterotrichida</taxon>
        <taxon>Blepharismidae</taxon>
        <taxon>Blepharisma</taxon>
    </lineage>
</organism>
<gene>
    <name evidence="2" type="ORF">BSTOLATCC_MIC53239</name>
</gene>